<gene>
    <name evidence="3" type="ORF">AUR66_12960</name>
</gene>
<dbReference type="RefSeq" id="WP_058571936.1">
    <property type="nucleotide sequence ID" value="NZ_LOPV01000151.1"/>
</dbReference>
<feature type="region of interest" description="Disordered" evidence="1">
    <location>
        <begin position="1"/>
        <end position="30"/>
    </location>
</feature>
<protein>
    <recommendedName>
        <fullName evidence="2">DUF7130 domain-containing protein</fullName>
    </recommendedName>
</protein>
<comment type="caution">
    <text evidence="3">The sequence shown here is derived from an EMBL/GenBank/DDBJ whole genome shotgun (WGS) entry which is preliminary data.</text>
</comment>
<dbReference type="AlphaFoldDB" id="A0A0W1SNN5"/>
<feature type="compositionally biased region" description="Low complexity" evidence="1">
    <location>
        <begin position="20"/>
        <end position="29"/>
    </location>
</feature>
<evidence type="ECO:0000313" key="4">
    <source>
        <dbReference type="Proteomes" id="UP000053157"/>
    </source>
</evidence>
<proteinExistence type="predicted"/>
<evidence type="ECO:0000259" key="2">
    <source>
        <dbReference type="Pfam" id="PF23458"/>
    </source>
</evidence>
<dbReference type="Pfam" id="PF23458">
    <property type="entry name" value="DUF7130"/>
    <property type="match status" value="1"/>
</dbReference>
<sequence>MAIKTPAHPTRPLEGDHTTWETVETSSTTASRAVLPPVVVENRTMSHHHFGEAHLVWQCDDCGEVGTLTAFPTSCPDCGAAREALFYYTED</sequence>
<dbReference type="InterPro" id="IPR055554">
    <property type="entry name" value="DUF7130"/>
</dbReference>
<dbReference type="OrthoDB" id="45654at2157"/>
<dbReference type="SUPFAM" id="SSF57802">
    <property type="entry name" value="Rubredoxin-like"/>
    <property type="match status" value="1"/>
</dbReference>
<accession>A0A0W1SNN5</accession>
<keyword evidence="4" id="KW-1185">Reference proteome</keyword>
<feature type="domain" description="DUF7130" evidence="2">
    <location>
        <begin position="42"/>
        <end position="91"/>
    </location>
</feature>
<name>A0A0W1SNN5_9EURY</name>
<reference evidence="3 4" key="1">
    <citation type="submission" date="2015-12" db="EMBL/GenBank/DDBJ databases">
        <title>Haloferax profundi sp. nov. isolated from the Discovery deep brine-seawater interface in the Red Sea.</title>
        <authorList>
            <person name="Zhang G."/>
            <person name="Stingl U."/>
            <person name="Rashid M."/>
        </authorList>
    </citation>
    <scope>NUCLEOTIDE SEQUENCE [LARGE SCALE GENOMIC DNA]</scope>
    <source>
        <strain evidence="3 4">SB29</strain>
    </source>
</reference>
<evidence type="ECO:0000256" key="1">
    <source>
        <dbReference type="SAM" id="MobiDB-lite"/>
    </source>
</evidence>
<organism evidence="3 4">
    <name type="scientific">Haloferax profundi</name>
    <dbReference type="NCBI Taxonomy" id="1544718"/>
    <lineage>
        <taxon>Archaea</taxon>
        <taxon>Methanobacteriati</taxon>
        <taxon>Methanobacteriota</taxon>
        <taxon>Stenosarchaea group</taxon>
        <taxon>Halobacteria</taxon>
        <taxon>Halobacteriales</taxon>
        <taxon>Haloferacaceae</taxon>
        <taxon>Haloferax</taxon>
    </lineage>
</organism>
<dbReference type="Proteomes" id="UP000053157">
    <property type="component" value="Unassembled WGS sequence"/>
</dbReference>
<dbReference type="EMBL" id="LOPV01000151">
    <property type="protein sequence ID" value="KTG27899.1"/>
    <property type="molecule type" value="Genomic_DNA"/>
</dbReference>
<evidence type="ECO:0000313" key="3">
    <source>
        <dbReference type="EMBL" id="KTG27899.1"/>
    </source>
</evidence>